<dbReference type="InterPro" id="IPR001844">
    <property type="entry name" value="Cpn60/GroEL"/>
</dbReference>
<organism evidence="3 4">
    <name type="scientific">Dorcoceras hygrometricum</name>
    <dbReference type="NCBI Taxonomy" id="472368"/>
    <lineage>
        <taxon>Eukaryota</taxon>
        <taxon>Viridiplantae</taxon>
        <taxon>Streptophyta</taxon>
        <taxon>Embryophyta</taxon>
        <taxon>Tracheophyta</taxon>
        <taxon>Spermatophyta</taxon>
        <taxon>Magnoliopsida</taxon>
        <taxon>eudicotyledons</taxon>
        <taxon>Gunneridae</taxon>
        <taxon>Pentapetalae</taxon>
        <taxon>asterids</taxon>
        <taxon>lamiids</taxon>
        <taxon>Lamiales</taxon>
        <taxon>Gesneriaceae</taxon>
        <taxon>Didymocarpoideae</taxon>
        <taxon>Trichosporeae</taxon>
        <taxon>Loxocarpinae</taxon>
        <taxon>Dorcoceras</taxon>
    </lineage>
</organism>
<dbReference type="FunFam" id="3.50.7.10:FF:000001">
    <property type="entry name" value="60 kDa chaperonin"/>
    <property type="match status" value="1"/>
</dbReference>
<evidence type="ECO:0000313" key="3">
    <source>
        <dbReference type="EMBL" id="KZV55658.1"/>
    </source>
</evidence>
<dbReference type="GO" id="GO:0042026">
    <property type="term" value="P:protein refolding"/>
    <property type="evidence" value="ECO:0007669"/>
    <property type="project" value="InterPro"/>
</dbReference>
<evidence type="ECO:0000256" key="2">
    <source>
        <dbReference type="ARBA" id="ARBA00023186"/>
    </source>
</evidence>
<dbReference type="SUPFAM" id="SSF52029">
    <property type="entry name" value="GroEL apical domain-like"/>
    <property type="match status" value="1"/>
</dbReference>
<comment type="similarity">
    <text evidence="1">Belongs to the chaperonin (HSP60) family.</text>
</comment>
<dbReference type="PANTHER" id="PTHR45633">
    <property type="entry name" value="60 KDA HEAT SHOCK PROTEIN, MITOCHONDRIAL"/>
    <property type="match status" value="1"/>
</dbReference>
<dbReference type="OrthoDB" id="1734696at2759"/>
<sequence>MLIKIADVAAVSAGNNYEVGQTIAEALSKVGRKGVVTLEEGKSAENSLYVVEGMQFNRGYIFPYFVTDSEKMAVEFENCKLLLVDKKITNARDLINVLEEASRGGTSSLIMDEDIEQEALGTRGVNKMRGALKVAALKTPGFGERKSQYLDDIASSVAKTFFMSDCVVVEIIAFTGRREQPRRTPRRTSSLLLRNSKISTLGTRLLRRVGVLLWAKLMMTQIKGLGPSPRIGVG</sequence>
<keyword evidence="2" id="KW-0143">Chaperone</keyword>
<evidence type="ECO:0000313" key="4">
    <source>
        <dbReference type="Proteomes" id="UP000250235"/>
    </source>
</evidence>
<protein>
    <submittedName>
        <fullName evidence="3">RuBisCO large subunit-binding protein subunit beta, chloroplastic</fullName>
    </submittedName>
</protein>
<dbReference type="InterPro" id="IPR027410">
    <property type="entry name" value="TCP-1-like_intermed_sf"/>
</dbReference>
<evidence type="ECO:0000256" key="1">
    <source>
        <dbReference type="ARBA" id="ARBA00006607"/>
    </source>
</evidence>
<dbReference type="AlphaFoldDB" id="A0A2Z7D7L9"/>
<keyword evidence="4" id="KW-1185">Reference proteome</keyword>
<gene>
    <name evidence="3" type="ORF">F511_32141</name>
</gene>
<dbReference type="Proteomes" id="UP000250235">
    <property type="component" value="Unassembled WGS sequence"/>
</dbReference>
<dbReference type="EMBL" id="KQ988471">
    <property type="protein sequence ID" value="KZV55658.1"/>
    <property type="molecule type" value="Genomic_DNA"/>
</dbReference>
<proteinExistence type="inferred from homology"/>
<reference evidence="3 4" key="1">
    <citation type="journal article" date="2015" name="Proc. Natl. Acad. Sci. U.S.A.">
        <title>The resurrection genome of Boea hygrometrica: A blueprint for survival of dehydration.</title>
        <authorList>
            <person name="Xiao L."/>
            <person name="Yang G."/>
            <person name="Zhang L."/>
            <person name="Yang X."/>
            <person name="Zhao S."/>
            <person name="Ji Z."/>
            <person name="Zhou Q."/>
            <person name="Hu M."/>
            <person name="Wang Y."/>
            <person name="Chen M."/>
            <person name="Xu Y."/>
            <person name="Jin H."/>
            <person name="Xiao X."/>
            <person name="Hu G."/>
            <person name="Bao F."/>
            <person name="Hu Y."/>
            <person name="Wan P."/>
            <person name="Li L."/>
            <person name="Deng X."/>
            <person name="Kuang T."/>
            <person name="Xiang C."/>
            <person name="Zhu J.K."/>
            <person name="Oliver M.J."/>
            <person name="He Y."/>
        </authorList>
    </citation>
    <scope>NUCLEOTIDE SEQUENCE [LARGE SCALE GENOMIC DNA]</scope>
    <source>
        <strain evidence="4">cv. XS01</strain>
    </source>
</reference>
<accession>A0A2Z7D7L9</accession>
<dbReference type="Gene3D" id="3.30.260.10">
    <property type="entry name" value="TCP-1-like chaperonin intermediate domain"/>
    <property type="match status" value="1"/>
</dbReference>
<name>A0A2Z7D7L9_9LAMI</name>
<dbReference type="SUPFAM" id="SSF54849">
    <property type="entry name" value="GroEL-intermediate domain like"/>
    <property type="match status" value="1"/>
</dbReference>
<dbReference type="Gene3D" id="3.50.7.10">
    <property type="entry name" value="GroEL"/>
    <property type="match status" value="1"/>
</dbReference>
<dbReference type="GO" id="GO:0140662">
    <property type="term" value="F:ATP-dependent protein folding chaperone"/>
    <property type="evidence" value="ECO:0007669"/>
    <property type="project" value="InterPro"/>
</dbReference>
<dbReference type="InterPro" id="IPR027409">
    <property type="entry name" value="GroEL-like_apical_dom_sf"/>
</dbReference>